<proteinExistence type="predicted"/>
<feature type="domain" description="Lcl C-terminal" evidence="1">
    <location>
        <begin position="1"/>
        <end position="78"/>
    </location>
</feature>
<organism evidence="2 3">
    <name type="scientific">Stenotrophomonas nitritireducens</name>
    <dbReference type="NCBI Taxonomy" id="83617"/>
    <lineage>
        <taxon>Bacteria</taxon>
        <taxon>Pseudomonadati</taxon>
        <taxon>Pseudomonadota</taxon>
        <taxon>Gammaproteobacteria</taxon>
        <taxon>Lysobacterales</taxon>
        <taxon>Lysobacteraceae</taxon>
        <taxon>Stenotrophomonas</taxon>
    </lineage>
</organism>
<name>A0A9D8PTU2_9GAMM</name>
<evidence type="ECO:0000259" key="1">
    <source>
        <dbReference type="Pfam" id="PF07603"/>
    </source>
</evidence>
<sequence length="78" mass="8872">MPEVEELFLLADRSRCSPAIDTAAFPTCQSDWYWTATDDASEEKDDDTGYSDYAWFVHFVNGSSNFYGRGYGLRVRAV</sequence>
<evidence type="ECO:0000313" key="3">
    <source>
        <dbReference type="Proteomes" id="UP000664815"/>
    </source>
</evidence>
<dbReference type="Proteomes" id="UP000664815">
    <property type="component" value="Unassembled WGS sequence"/>
</dbReference>
<protein>
    <submittedName>
        <fullName evidence="2">DUF1566 domain-containing protein</fullName>
    </submittedName>
</protein>
<feature type="non-terminal residue" evidence="2">
    <location>
        <position position="78"/>
    </location>
</feature>
<evidence type="ECO:0000313" key="2">
    <source>
        <dbReference type="EMBL" id="MBN8798250.1"/>
    </source>
</evidence>
<dbReference type="InterPro" id="IPR011460">
    <property type="entry name" value="Lcl_C"/>
</dbReference>
<reference evidence="2" key="1">
    <citation type="submission" date="2021-02" db="EMBL/GenBank/DDBJ databases">
        <title>Thiocyanate and organic carbon inputs drive convergent selection for specific autotrophic Afipia and Thiobacillus strains within complex microbiomes.</title>
        <authorList>
            <person name="Huddy R.J."/>
            <person name="Sachdeva R."/>
            <person name="Kadzinga F."/>
            <person name="Kantor R.S."/>
            <person name="Harrison S.T.L."/>
            <person name="Banfield J.F."/>
        </authorList>
    </citation>
    <scope>NUCLEOTIDE SEQUENCE</scope>
    <source>
        <strain evidence="2">SCN18_10_11_15_R1_P_69_7</strain>
    </source>
</reference>
<accession>A0A9D8PTU2</accession>
<comment type="caution">
    <text evidence="2">The sequence shown here is derived from an EMBL/GenBank/DDBJ whole genome shotgun (WGS) entry which is preliminary data.</text>
</comment>
<dbReference type="EMBL" id="JAFKMG010000280">
    <property type="protein sequence ID" value="MBN8798250.1"/>
    <property type="molecule type" value="Genomic_DNA"/>
</dbReference>
<dbReference type="Pfam" id="PF07603">
    <property type="entry name" value="Lcl_C"/>
    <property type="match status" value="1"/>
</dbReference>
<dbReference type="AlphaFoldDB" id="A0A9D8PTU2"/>
<gene>
    <name evidence="2" type="ORF">J0H45_02665</name>
</gene>